<reference evidence="11" key="2">
    <citation type="submission" date="2020-02" db="EMBL/GenBank/DDBJ databases">
        <authorList>
            <person name="Matsumoto Y."/>
            <person name="Motooka D."/>
            <person name="Nakamura S."/>
        </authorList>
    </citation>
    <scope>NUCLEOTIDE SEQUENCE</scope>
    <source>
        <strain evidence="11">JCM 13671</strain>
    </source>
</reference>
<keyword evidence="5" id="KW-0288">FMN</keyword>
<dbReference type="Pfam" id="PF00258">
    <property type="entry name" value="Flavodoxin_1"/>
    <property type="match status" value="1"/>
</dbReference>
<dbReference type="InterPro" id="IPR017927">
    <property type="entry name" value="FAD-bd_FR_type"/>
</dbReference>
<comment type="cofactor">
    <cofactor evidence="2">
        <name>FAD</name>
        <dbReference type="ChEBI" id="CHEBI:57692"/>
    </cofactor>
</comment>
<keyword evidence="7" id="KW-0521">NADP</keyword>
<keyword evidence="9" id="KW-0028">Amino-acid biosynthesis</keyword>
<sequence length="521" mass="57188">MSDQPEFSLMVGYGSDMGSAEYVAMQFAEATTAIGITATETELNQIPLEALRDVTHFVAVTSTFGDGEFPDNAALFWEAISADDAPRLDHLSFAVLALGDSGYELFCNAGRLLDDRLEGLGATRLADRQEIDGHYDPDSGVWIADMVKIVQALHAEAPAAITVSESPSPAPPRPELAGWDRDNPYEATLVVNRLLSAPGADKEVRHYEIDLGDSGITYQAGDSIAVHATNDPHLVEQLLDALGVGPDHQVEHHDHPLGTLLTEHLEIRTPSKALQTLVGVDGHDVLDLVRRADLGVDEVVETLRPLQFRDYSISSSPVVDPRRVHLTVATVHYVHAGRRHGGVASTFLAQRCDTVRVHLRPNQHFRLPAPDVPIIMIGPGTGVAPFRGFLHERQATSASGSSWLFFGDRRRATHYLYRDELEGFVDSGGLTRLDLAFSRDGKAGAAKHYVWHRMLEQASDLWAWLQEGAHLYVCGDADRMARDVDAALHQVIAQAGALDSDDAHAYLNQMVRDHRYARDVY</sequence>
<dbReference type="OrthoDB" id="7376058at2"/>
<dbReference type="CDD" id="cd06199">
    <property type="entry name" value="SiR"/>
    <property type="match status" value="1"/>
</dbReference>
<dbReference type="PANTHER" id="PTHR19384">
    <property type="entry name" value="NITRIC OXIDE SYNTHASE-RELATED"/>
    <property type="match status" value="1"/>
</dbReference>
<dbReference type="Pfam" id="PF00667">
    <property type="entry name" value="FAD_binding_1"/>
    <property type="match status" value="2"/>
</dbReference>
<dbReference type="InterPro" id="IPR003097">
    <property type="entry name" value="CysJ-like_FAD-binding"/>
</dbReference>
<dbReference type="PRINTS" id="PR00369">
    <property type="entry name" value="FLAVODOXIN"/>
</dbReference>
<dbReference type="PRINTS" id="PR00371">
    <property type="entry name" value="FPNCR"/>
</dbReference>
<dbReference type="InterPro" id="IPR008254">
    <property type="entry name" value="Flavodoxin/NO_synth"/>
</dbReference>
<dbReference type="PROSITE" id="PS51384">
    <property type="entry name" value="FAD_FR"/>
    <property type="match status" value="1"/>
</dbReference>
<protein>
    <recommendedName>
        <fullName evidence="3">assimilatory sulfite reductase (NADPH)</fullName>
        <ecNumber evidence="3">1.8.1.2</ecNumber>
    </recommendedName>
</protein>
<dbReference type="AlphaFoldDB" id="A0A7I7XYH6"/>
<dbReference type="InterPro" id="IPR023173">
    <property type="entry name" value="NADPH_Cyt_P450_Rdtase_alpha"/>
</dbReference>
<dbReference type="RefSeq" id="WP_085151585.1">
    <property type="nucleotide sequence ID" value="NZ_AP022612.1"/>
</dbReference>
<evidence type="ECO:0000256" key="8">
    <source>
        <dbReference type="ARBA" id="ARBA00023002"/>
    </source>
</evidence>
<dbReference type="InterPro" id="IPR001709">
    <property type="entry name" value="Flavoprot_Pyr_Nucl_cyt_Rdtase"/>
</dbReference>
<dbReference type="GO" id="GO:0004783">
    <property type="term" value="F:sulfite reductase (NADPH) activity"/>
    <property type="evidence" value="ECO:0007669"/>
    <property type="project" value="UniProtKB-EC"/>
</dbReference>
<evidence type="ECO:0000256" key="10">
    <source>
        <dbReference type="ARBA" id="ARBA00052219"/>
    </source>
</evidence>
<evidence type="ECO:0000256" key="6">
    <source>
        <dbReference type="ARBA" id="ARBA00022827"/>
    </source>
</evidence>
<dbReference type="SUPFAM" id="SSF52218">
    <property type="entry name" value="Flavoproteins"/>
    <property type="match status" value="1"/>
</dbReference>
<dbReference type="GO" id="GO:0019344">
    <property type="term" value="P:cysteine biosynthetic process"/>
    <property type="evidence" value="ECO:0007669"/>
    <property type="project" value="UniProtKB-KW"/>
</dbReference>
<evidence type="ECO:0000256" key="1">
    <source>
        <dbReference type="ARBA" id="ARBA00001917"/>
    </source>
</evidence>
<organism evidence="11 12">
    <name type="scientific">Mycolicibacterium confluentis</name>
    <dbReference type="NCBI Taxonomy" id="28047"/>
    <lineage>
        <taxon>Bacteria</taxon>
        <taxon>Bacillati</taxon>
        <taxon>Actinomycetota</taxon>
        <taxon>Actinomycetes</taxon>
        <taxon>Mycobacteriales</taxon>
        <taxon>Mycobacteriaceae</taxon>
        <taxon>Mycolicibacterium</taxon>
    </lineage>
</organism>
<evidence type="ECO:0000256" key="7">
    <source>
        <dbReference type="ARBA" id="ARBA00022857"/>
    </source>
</evidence>
<dbReference type="SUPFAM" id="SSF52343">
    <property type="entry name" value="Ferredoxin reductase-like, C-terminal NADP-linked domain"/>
    <property type="match status" value="1"/>
</dbReference>
<dbReference type="InterPro" id="IPR017938">
    <property type="entry name" value="Riboflavin_synthase-like_b-brl"/>
</dbReference>
<dbReference type="PANTHER" id="PTHR19384:SF128">
    <property type="entry name" value="NADPH OXIDOREDUCTASE A"/>
    <property type="match status" value="1"/>
</dbReference>
<dbReference type="EC" id="1.8.1.2" evidence="3"/>
<name>A0A7I7XYH6_9MYCO</name>
<dbReference type="FunFam" id="3.40.50.80:FF:000001">
    <property type="entry name" value="NADPH--cytochrome P450 reductase 1"/>
    <property type="match status" value="1"/>
</dbReference>
<reference evidence="11" key="1">
    <citation type="journal article" date="2019" name="Emerg. Microbes Infect.">
        <title>Comprehensive subspecies identification of 175 nontuberculous mycobacteria species based on 7547 genomic profiles.</title>
        <authorList>
            <person name="Matsumoto Y."/>
            <person name="Kinjo T."/>
            <person name="Motooka D."/>
            <person name="Nabeya D."/>
            <person name="Jung N."/>
            <person name="Uechi K."/>
            <person name="Horii T."/>
            <person name="Iida T."/>
            <person name="Fujita J."/>
            <person name="Nakamura S."/>
        </authorList>
    </citation>
    <scope>NUCLEOTIDE SEQUENCE [LARGE SCALE GENOMIC DNA]</scope>
    <source>
        <strain evidence="11">JCM 13671</strain>
    </source>
</reference>
<dbReference type="GO" id="GO:0010181">
    <property type="term" value="F:FMN binding"/>
    <property type="evidence" value="ECO:0007669"/>
    <property type="project" value="InterPro"/>
</dbReference>
<evidence type="ECO:0000256" key="2">
    <source>
        <dbReference type="ARBA" id="ARBA00001974"/>
    </source>
</evidence>
<dbReference type="InterPro" id="IPR001433">
    <property type="entry name" value="OxRdtase_FAD/NAD-bd"/>
</dbReference>
<keyword evidence="9" id="KW-0198">Cysteine biosynthesis</keyword>
<dbReference type="Gene3D" id="3.40.50.360">
    <property type="match status" value="1"/>
</dbReference>
<keyword evidence="12" id="KW-1185">Reference proteome</keyword>
<dbReference type="InterPro" id="IPR029039">
    <property type="entry name" value="Flavoprotein-like_sf"/>
</dbReference>
<comment type="cofactor">
    <cofactor evidence="1">
        <name>FMN</name>
        <dbReference type="ChEBI" id="CHEBI:58210"/>
    </cofactor>
</comment>
<keyword evidence="8" id="KW-0560">Oxidoreductase</keyword>
<keyword evidence="6" id="KW-0274">FAD</keyword>
<comment type="catalytic activity">
    <reaction evidence="10">
        <text>hydrogen sulfide + 3 NADP(+) + 3 H2O = sulfite + 3 NADPH + 4 H(+)</text>
        <dbReference type="Rhea" id="RHEA:13801"/>
        <dbReference type="ChEBI" id="CHEBI:15377"/>
        <dbReference type="ChEBI" id="CHEBI:15378"/>
        <dbReference type="ChEBI" id="CHEBI:17359"/>
        <dbReference type="ChEBI" id="CHEBI:29919"/>
        <dbReference type="ChEBI" id="CHEBI:57783"/>
        <dbReference type="ChEBI" id="CHEBI:58349"/>
        <dbReference type="EC" id="1.8.1.2"/>
    </reaction>
</comment>
<dbReference type="Proteomes" id="UP000466931">
    <property type="component" value="Chromosome"/>
</dbReference>
<dbReference type="Gene3D" id="1.20.990.10">
    <property type="entry name" value="NADPH-cytochrome p450 Reductase, Chain A, domain 3"/>
    <property type="match status" value="1"/>
</dbReference>
<accession>A0A7I7XYH6</accession>
<dbReference type="Gene3D" id="3.40.50.80">
    <property type="entry name" value="Nucleotide-binding domain of ferredoxin-NADP reductase (FNR) module"/>
    <property type="match status" value="1"/>
</dbReference>
<dbReference type="GO" id="GO:0050660">
    <property type="term" value="F:flavin adenine dinucleotide binding"/>
    <property type="evidence" value="ECO:0007669"/>
    <property type="project" value="TreeGrafter"/>
</dbReference>
<evidence type="ECO:0000256" key="5">
    <source>
        <dbReference type="ARBA" id="ARBA00022643"/>
    </source>
</evidence>
<evidence type="ECO:0000256" key="4">
    <source>
        <dbReference type="ARBA" id="ARBA00022630"/>
    </source>
</evidence>
<evidence type="ECO:0000256" key="9">
    <source>
        <dbReference type="ARBA" id="ARBA00023192"/>
    </source>
</evidence>
<dbReference type="GO" id="GO:0005829">
    <property type="term" value="C:cytosol"/>
    <property type="evidence" value="ECO:0007669"/>
    <property type="project" value="TreeGrafter"/>
</dbReference>
<dbReference type="InterPro" id="IPR039261">
    <property type="entry name" value="FNR_nucleotide-bd"/>
</dbReference>
<evidence type="ECO:0000313" key="11">
    <source>
        <dbReference type="EMBL" id="BBZ34347.1"/>
    </source>
</evidence>
<gene>
    <name evidence="11" type="ORF">MCNF_29520</name>
</gene>
<dbReference type="EMBL" id="AP022612">
    <property type="protein sequence ID" value="BBZ34347.1"/>
    <property type="molecule type" value="Genomic_DNA"/>
</dbReference>
<dbReference type="InterPro" id="IPR001094">
    <property type="entry name" value="Flavdoxin-like"/>
</dbReference>
<dbReference type="PROSITE" id="PS50902">
    <property type="entry name" value="FLAVODOXIN_LIKE"/>
    <property type="match status" value="1"/>
</dbReference>
<evidence type="ECO:0000256" key="3">
    <source>
        <dbReference type="ARBA" id="ARBA00012604"/>
    </source>
</evidence>
<proteinExistence type="predicted"/>
<dbReference type="Pfam" id="PF00175">
    <property type="entry name" value="NAD_binding_1"/>
    <property type="match status" value="1"/>
</dbReference>
<dbReference type="Gene3D" id="2.40.30.10">
    <property type="entry name" value="Translation factors"/>
    <property type="match status" value="2"/>
</dbReference>
<dbReference type="SUPFAM" id="SSF63380">
    <property type="entry name" value="Riboflavin synthase domain-like"/>
    <property type="match status" value="1"/>
</dbReference>
<evidence type="ECO:0000313" key="12">
    <source>
        <dbReference type="Proteomes" id="UP000466931"/>
    </source>
</evidence>
<keyword evidence="4" id="KW-0285">Flavoprotein</keyword>